<sequence>MSMHIDQLMNARLVVELGVGLEANKVKGCGGDGEEGRIAREEVAKVIRERVAAAHKPETLLPGRWGRGKRAGHRLNNEINTSYTKPYTIESLKLPTKPTTTSSRMSLPVDTTSPRNYTNASANGNAPSITSPPPPNAPSTTPQSTPRRIPVDHLCRRQKLLCHGLCQRPLRQHHRHHQIPVSLPRHRQKTTPPTPEWGWSSVLREKPRVVEGVIGDGGCWSRKEAERGE</sequence>
<feature type="region of interest" description="Disordered" evidence="1">
    <location>
        <begin position="92"/>
        <end position="149"/>
    </location>
</feature>
<reference evidence="2 3" key="1">
    <citation type="submission" date="2024-01" db="EMBL/GenBank/DDBJ databases">
        <title>Genome assemblies of Stephania.</title>
        <authorList>
            <person name="Yang L."/>
        </authorList>
    </citation>
    <scope>NUCLEOTIDE SEQUENCE [LARGE SCALE GENOMIC DNA]</scope>
    <source>
        <strain evidence="2">YNDBR</strain>
        <tissue evidence="2">Leaf</tissue>
    </source>
</reference>
<proteinExistence type="predicted"/>
<gene>
    <name evidence="2" type="ORF">Syun_007441</name>
</gene>
<evidence type="ECO:0000313" key="2">
    <source>
        <dbReference type="EMBL" id="KAK9161100.1"/>
    </source>
</evidence>
<dbReference type="EMBL" id="JBBNAF010000003">
    <property type="protein sequence ID" value="KAK9161100.1"/>
    <property type="molecule type" value="Genomic_DNA"/>
</dbReference>
<protein>
    <submittedName>
        <fullName evidence="2">Uncharacterized protein</fullName>
    </submittedName>
</protein>
<name>A0AAP0L134_9MAGN</name>
<organism evidence="2 3">
    <name type="scientific">Stephania yunnanensis</name>
    <dbReference type="NCBI Taxonomy" id="152371"/>
    <lineage>
        <taxon>Eukaryota</taxon>
        <taxon>Viridiplantae</taxon>
        <taxon>Streptophyta</taxon>
        <taxon>Embryophyta</taxon>
        <taxon>Tracheophyta</taxon>
        <taxon>Spermatophyta</taxon>
        <taxon>Magnoliopsida</taxon>
        <taxon>Ranunculales</taxon>
        <taxon>Menispermaceae</taxon>
        <taxon>Menispermoideae</taxon>
        <taxon>Cissampelideae</taxon>
        <taxon>Stephania</taxon>
    </lineage>
</organism>
<dbReference type="Proteomes" id="UP001420932">
    <property type="component" value="Unassembled WGS sequence"/>
</dbReference>
<dbReference type="AlphaFoldDB" id="A0AAP0L134"/>
<evidence type="ECO:0000256" key="1">
    <source>
        <dbReference type="SAM" id="MobiDB-lite"/>
    </source>
</evidence>
<feature type="compositionally biased region" description="Polar residues" evidence="1">
    <location>
        <begin position="97"/>
        <end position="126"/>
    </location>
</feature>
<accession>A0AAP0L134</accession>
<evidence type="ECO:0000313" key="3">
    <source>
        <dbReference type="Proteomes" id="UP001420932"/>
    </source>
</evidence>
<keyword evidence="3" id="KW-1185">Reference proteome</keyword>
<comment type="caution">
    <text evidence="2">The sequence shown here is derived from an EMBL/GenBank/DDBJ whole genome shotgun (WGS) entry which is preliminary data.</text>
</comment>